<keyword evidence="11" id="KW-1185">Reference proteome</keyword>
<feature type="signal peptide" evidence="8">
    <location>
        <begin position="1"/>
        <end position="21"/>
    </location>
</feature>
<dbReference type="Pfam" id="PF05420">
    <property type="entry name" value="BCSC_C"/>
    <property type="match status" value="1"/>
</dbReference>
<keyword evidence="3" id="KW-0677">Repeat</keyword>
<dbReference type="SMART" id="SM00028">
    <property type="entry name" value="TPR"/>
    <property type="match status" value="8"/>
</dbReference>
<evidence type="ECO:0000256" key="6">
    <source>
        <dbReference type="PROSITE-ProRule" id="PRU00339"/>
    </source>
</evidence>
<reference evidence="10 11" key="1">
    <citation type="submission" date="2015-11" db="EMBL/GenBank/DDBJ databases">
        <authorList>
            <person name="Sahl J."/>
            <person name="Wagner D."/>
            <person name="Keim P."/>
        </authorList>
    </citation>
    <scope>NUCLEOTIDE SEQUENCE [LARGE SCALE GENOMIC DNA]</scope>
    <source>
        <strain evidence="10 11">BDU18</strain>
    </source>
</reference>
<evidence type="ECO:0000256" key="3">
    <source>
        <dbReference type="ARBA" id="ARBA00022737"/>
    </source>
</evidence>
<proteinExistence type="predicted"/>
<evidence type="ECO:0000256" key="5">
    <source>
        <dbReference type="ARBA" id="ARBA00022916"/>
    </source>
</evidence>
<evidence type="ECO:0000259" key="9">
    <source>
        <dbReference type="Pfam" id="PF05420"/>
    </source>
</evidence>
<dbReference type="InterPro" id="IPR003921">
    <property type="entry name" value="Cell_synth_C"/>
</dbReference>
<feature type="coiled-coil region" evidence="7">
    <location>
        <begin position="445"/>
        <end position="472"/>
    </location>
</feature>
<evidence type="ECO:0000313" key="11">
    <source>
        <dbReference type="Proteomes" id="UP000070255"/>
    </source>
</evidence>
<dbReference type="Pfam" id="PF14559">
    <property type="entry name" value="TPR_19"/>
    <property type="match status" value="3"/>
</dbReference>
<dbReference type="PRINTS" id="PR01441">
    <property type="entry name" value="CELLSNTHASEC"/>
</dbReference>
<evidence type="ECO:0000313" key="10">
    <source>
        <dbReference type="EMBL" id="KWZ44732.1"/>
    </source>
</evidence>
<comment type="caution">
    <text evidence="10">The sequence shown here is derived from an EMBL/GenBank/DDBJ whole genome shotgun (WGS) entry which is preliminary data.</text>
</comment>
<dbReference type="InterPro" id="IPR011990">
    <property type="entry name" value="TPR-like_helical_dom_sf"/>
</dbReference>
<protein>
    <submittedName>
        <fullName evidence="10">Cellulose biosynthesis protein</fullName>
    </submittedName>
</protein>
<keyword evidence="2 8" id="KW-0732">Signal</keyword>
<dbReference type="Proteomes" id="UP000070255">
    <property type="component" value="Unassembled WGS sequence"/>
</dbReference>
<feature type="domain" description="Cellulose synthase operon C C-terminal" evidence="9">
    <location>
        <begin position="919"/>
        <end position="1264"/>
    </location>
</feature>
<evidence type="ECO:0000256" key="4">
    <source>
        <dbReference type="ARBA" id="ARBA00022803"/>
    </source>
</evidence>
<gene>
    <name evidence="10" type="ORF">WS72_05150</name>
</gene>
<feature type="repeat" description="TPR" evidence="6">
    <location>
        <begin position="322"/>
        <end position="355"/>
    </location>
</feature>
<feature type="chain" id="PRO_5045244491" evidence="8">
    <location>
        <begin position="22"/>
        <end position="1283"/>
    </location>
</feature>
<dbReference type="SUPFAM" id="SSF48452">
    <property type="entry name" value="TPR-like"/>
    <property type="match status" value="2"/>
</dbReference>
<dbReference type="Gene3D" id="1.25.40.10">
    <property type="entry name" value="Tetratricopeptide repeat domain"/>
    <property type="match status" value="4"/>
</dbReference>
<evidence type="ECO:0000256" key="7">
    <source>
        <dbReference type="SAM" id="Coils"/>
    </source>
</evidence>
<dbReference type="InterPro" id="IPR052346">
    <property type="entry name" value="O-mannosyl-transferase_TMTC"/>
</dbReference>
<dbReference type="PANTHER" id="PTHR44227:SF3">
    <property type="entry name" value="PROTEIN O-MANNOSYL-TRANSFERASE TMTC4"/>
    <property type="match status" value="1"/>
</dbReference>
<accession>A0ABR5TIC9</accession>
<dbReference type="PROSITE" id="PS50005">
    <property type="entry name" value="TPR"/>
    <property type="match status" value="1"/>
</dbReference>
<evidence type="ECO:0000256" key="8">
    <source>
        <dbReference type="SAM" id="SignalP"/>
    </source>
</evidence>
<keyword evidence="7" id="KW-0175">Coiled coil</keyword>
<keyword evidence="5" id="KW-0135">Cellulose biosynthesis</keyword>
<name>A0ABR5TIC9_9BURK</name>
<dbReference type="InterPro" id="IPR019734">
    <property type="entry name" value="TPR_rpt"/>
</dbReference>
<dbReference type="InterPro" id="IPR008410">
    <property type="entry name" value="BCSC_C"/>
</dbReference>
<evidence type="ECO:0000256" key="1">
    <source>
        <dbReference type="ARBA" id="ARBA00005186"/>
    </source>
</evidence>
<dbReference type="EMBL" id="LNJQ01000001">
    <property type="protein sequence ID" value="KWZ44732.1"/>
    <property type="molecule type" value="Genomic_DNA"/>
</dbReference>
<organism evidence="10 11">
    <name type="scientific">Burkholderia savannae</name>
    <dbReference type="NCBI Taxonomy" id="1637837"/>
    <lineage>
        <taxon>Bacteria</taxon>
        <taxon>Pseudomonadati</taxon>
        <taxon>Pseudomonadota</taxon>
        <taxon>Betaproteobacteria</taxon>
        <taxon>Burkholderiales</taxon>
        <taxon>Burkholderiaceae</taxon>
        <taxon>Burkholderia</taxon>
        <taxon>pseudomallei group</taxon>
    </lineage>
</organism>
<comment type="pathway">
    <text evidence="1">Glycan metabolism; bacterial cellulose biosynthesis.</text>
</comment>
<evidence type="ECO:0000256" key="2">
    <source>
        <dbReference type="ARBA" id="ARBA00022729"/>
    </source>
</evidence>
<keyword evidence="4 6" id="KW-0802">TPR repeat</keyword>
<dbReference type="PANTHER" id="PTHR44227">
    <property type="match status" value="1"/>
</dbReference>
<sequence length="1283" mass="138203">MRAAALAPRFAWLASSVWATAGIAATPPALRAPSQADARADARRLLEAARMWSNKHRDDLARDAIRKALLIAPGDPALLAEQARILLRLGDAAGAQAALARLRSVAPGAAATRQIEDEYRVATSGREEMAQIRLLARSGRGDEAARRIVALFPHGAPSGALGAEYYQIVARAPDGRAQAIDALRRSVAADPDDVAATLALVRLLNERADTRAEANRIASALARRQDVDRADVLALWRRVLQSAGRDPAYLDAMRAYLALAPDDAEFGDAAAAIERERDAQRRLERDPDYVAQRRGLQALARGDDDAARPLLEQAARARPRDPEAIGGLGLLRLREGRHDEARVLFERAAALAPDNRAKWESLAGTARFWGLLAQGRAAAAQGRTEDAERAARAALAMKPGQADAELMLADALLARRDWRDAEPLLRELLAARAPSVSAVRSETTLLEQTGRADQAESLLDALQRRFSAAGDRHALARLRADMITQQAGALAAAGKRGAAAERYEAALRAAPDAPWTRFALARLYRDMSLPQLGRTVMRDGLGISDASDMHYASALYLASIDDTAGAQAALAPVPRGERTDGMNALARKLDAREAIDAARAAYARGETRAAAAALDRAAALASDDPDMTAAAGAQWIAEGDGDRGVALLRDWIAAHPQRADVDVRLRYGDLLGSAGRDDELAAALAALRDEPNLTVGQKARVDDQALRLVLRKTDDALARGDYARARRLLDAASPEEKADRRYALELADLEREQGHDAAARDALAPILARAPDDADARLSLARILERAGDRDGALAIVRDVLARAPEDDVDVRLSAARRFTALRRPDEARRVTDALRIAYPARADVTVEAGRVAQDEGRYGEAESLYRLSLSQERAEGVAPGRDGATPAQDAWGDLRQRRNPEIEAGWLPAYKSGDAGVSEYHAQQGTVYLQMPYRYDGHFFVHLDAVHLDAGTLDTRDPSAYALATFATYSAFASQNVNPPGSLHQSATGVGFGVGYQSEAWRVDVGTTPLGFPVHYVVGGVRYRFGAGPARFSIGASRRPDDTGSELSYAGLRDPWTGAAWGGVRRDGVDVHASVDVGAANVFADVGAGVLTGRNVADNAEITLRTGFTVPVYRRAGMRVDAGLVGNAWHYANNLRFYTYGQGGYYSPQRYLSLGVPIEWLGRRGALTWDLTVTAGVTNSYERNAPYFPNGLPNVPGLKPPQALGGLVFGGGSTRGVAFFYGVDGIVQYRVNPHLVIGARISIDHSHDYAPSSGLLYLRYAFDARKNESRLSPEPVRLYSSY</sequence>